<dbReference type="Proteomes" id="UP001320898">
    <property type="component" value="Unassembled WGS sequence"/>
</dbReference>
<dbReference type="EC" id="1.7.1.17" evidence="6"/>
<protein>
    <recommendedName>
        <fullName evidence="6">FMN dependent NADH:quinone oxidoreductase</fullName>
        <ecNumber evidence="6">1.6.5.-</ecNumber>
    </recommendedName>
    <alternativeName>
        <fullName evidence="6">Azo-dye reductase</fullName>
    </alternativeName>
    <alternativeName>
        <fullName evidence="6">FMN-dependent NADH-azo compound oxidoreductase</fullName>
    </alternativeName>
    <alternativeName>
        <fullName evidence="6">FMN-dependent NADH-azoreductase</fullName>
        <ecNumber evidence="6">1.7.1.17</ecNumber>
    </alternativeName>
</protein>
<evidence type="ECO:0000256" key="1">
    <source>
        <dbReference type="ARBA" id="ARBA00022630"/>
    </source>
</evidence>
<evidence type="ECO:0000256" key="3">
    <source>
        <dbReference type="ARBA" id="ARBA00023002"/>
    </source>
</evidence>
<name>A0AAW5QV36_9HYPH</name>
<keyword evidence="1 6" id="KW-0285">Flavoprotein</keyword>
<gene>
    <name evidence="6" type="primary">azoR</name>
    <name evidence="8" type="ORF">MUB46_02745</name>
</gene>
<dbReference type="Gene3D" id="3.40.50.360">
    <property type="match status" value="1"/>
</dbReference>
<evidence type="ECO:0000259" key="7">
    <source>
        <dbReference type="Pfam" id="PF02525"/>
    </source>
</evidence>
<keyword evidence="4 6" id="KW-0520">NAD</keyword>
<dbReference type="SUPFAM" id="SSF52218">
    <property type="entry name" value="Flavoproteins"/>
    <property type="match status" value="1"/>
</dbReference>
<proteinExistence type="inferred from homology"/>
<dbReference type="GO" id="GO:0010181">
    <property type="term" value="F:FMN binding"/>
    <property type="evidence" value="ECO:0007669"/>
    <property type="project" value="UniProtKB-UniRule"/>
</dbReference>
<evidence type="ECO:0000256" key="2">
    <source>
        <dbReference type="ARBA" id="ARBA00022643"/>
    </source>
</evidence>
<comment type="catalytic activity">
    <reaction evidence="6">
        <text>2 a quinone + NADH + H(+) = 2 a 1,4-benzosemiquinone + NAD(+)</text>
        <dbReference type="Rhea" id="RHEA:65952"/>
        <dbReference type="ChEBI" id="CHEBI:15378"/>
        <dbReference type="ChEBI" id="CHEBI:57540"/>
        <dbReference type="ChEBI" id="CHEBI:57945"/>
        <dbReference type="ChEBI" id="CHEBI:132124"/>
        <dbReference type="ChEBI" id="CHEBI:134225"/>
    </reaction>
</comment>
<comment type="similarity">
    <text evidence="6">Belongs to the azoreductase type 1 family.</text>
</comment>
<comment type="function">
    <text evidence="6">Also exhibits azoreductase activity. Catalyzes the reductive cleavage of the azo bond in aromatic azo compounds to the corresponding amines.</text>
</comment>
<organism evidence="8 9">
    <name type="scientific">Microbaculum marinisediminis</name>
    <dbReference type="NCBI Taxonomy" id="2931392"/>
    <lineage>
        <taxon>Bacteria</taxon>
        <taxon>Pseudomonadati</taxon>
        <taxon>Pseudomonadota</taxon>
        <taxon>Alphaproteobacteria</taxon>
        <taxon>Hyphomicrobiales</taxon>
        <taxon>Tepidamorphaceae</taxon>
        <taxon>Microbaculum</taxon>
    </lineage>
</organism>
<comment type="caution">
    <text evidence="6">Lacks conserved residue(s) required for the propagation of feature annotation.</text>
</comment>
<evidence type="ECO:0000313" key="9">
    <source>
        <dbReference type="Proteomes" id="UP001320898"/>
    </source>
</evidence>
<comment type="function">
    <text evidence="6">Quinone reductase that provides resistance to thiol-specific stress caused by electrophilic quinones.</text>
</comment>
<dbReference type="InterPro" id="IPR023048">
    <property type="entry name" value="NADH:quinone_OxRdtase_FMN_depd"/>
</dbReference>
<evidence type="ECO:0000256" key="6">
    <source>
        <dbReference type="HAMAP-Rule" id="MF_01216"/>
    </source>
</evidence>
<keyword evidence="3 6" id="KW-0560">Oxidoreductase</keyword>
<comment type="catalytic activity">
    <reaction evidence="5">
        <text>N,N-dimethyl-1,4-phenylenediamine + anthranilate + 2 NAD(+) = 2-(4-dimethylaminophenyl)diazenylbenzoate + 2 NADH + 2 H(+)</text>
        <dbReference type="Rhea" id="RHEA:55872"/>
        <dbReference type="ChEBI" id="CHEBI:15378"/>
        <dbReference type="ChEBI" id="CHEBI:15783"/>
        <dbReference type="ChEBI" id="CHEBI:16567"/>
        <dbReference type="ChEBI" id="CHEBI:57540"/>
        <dbReference type="ChEBI" id="CHEBI:57945"/>
        <dbReference type="ChEBI" id="CHEBI:71579"/>
        <dbReference type="EC" id="1.7.1.17"/>
    </reaction>
    <physiologicalReaction direction="right-to-left" evidence="5">
        <dbReference type="Rhea" id="RHEA:55874"/>
    </physiologicalReaction>
</comment>
<dbReference type="PANTHER" id="PTHR43741:SF2">
    <property type="entry name" value="FMN-DEPENDENT NADH:QUINONE OXIDOREDUCTASE"/>
    <property type="match status" value="1"/>
</dbReference>
<dbReference type="PANTHER" id="PTHR43741">
    <property type="entry name" value="FMN-DEPENDENT NADH-AZOREDUCTASE 1"/>
    <property type="match status" value="1"/>
</dbReference>
<dbReference type="GO" id="GO:0016655">
    <property type="term" value="F:oxidoreductase activity, acting on NAD(P)H, quinone or similar compound as acceptor"/>
    <property type="evidence" value="ECO:0007669"/>
    <property type="project" value="InterPro"/>
</dbReference>
<evidence type="ECO:0000313" key="8">
    <source>
        <dbReference type="EMBL" id="MCT8970769.1"/>
    </source>
</evidence>
<dbReference type="GO" id="GO:0009055">
    <property type="term" value="F:electron transfer activity"/>
    <property type="evidence" value="ECO:0007669"/>
    <property type="project" value="UniProtKB-UniRule"/>
</dbReference>
<feature type="domain" description="Flavodoxin-like fold" evidence="7">
    <location>
        <begin position="3"/>
        <end position="201"/>
    </location>
</feature>
<keyword evidence="9" id="KW-1185">Reference proteome</keyword>
<comment type="caution">
    <text evidence="8">The sequence shown here is derived from an EMBL/GenBank/DDBJ whole genome shotgun (WGS) entry which is preliminary data.</text>
</comment>
<comment type="subunit">
    <text evidence="6">Homodimer.</text>
</comment>
<dbReference type="GO" id="GO:0016652">
    <property type="term" value="F:oxidoreductase activity, acting on NAD(P)H as acceptor"/>
    <property type="evidence" value="ECO:0007669"/>
    <property type="project" value="UniProtKB-UniRule"/>
</dbReference>
<keyword evidence="2 6" id="KW-0288">FMN</keyword>
<dbReference type="RefSeq" id="WP_261614322.1">
    <property type="nucleotide sequence ID" value="NZ_JALIDZ010000001.1"/>
</dbReference>
<comment type="cofactor">
    <cofactor evidence="6">
        <name>FMN</name>
        <dbReference type="ChEBI" id="CHEBI:58210"/>
    </cofactor>
    <text evidence="6">Binds 1 FMN per subunit.</text>
</comment>
<sequence>MTNILFVTTSPRGADSLSTKVAQTLLDDLEATHPAARVVTRDLGTDPLPHLGPDLLGGFFAPEDARTAEQKAAAALSDDLVAELKAADIVVLASAMINFTITSTLKSWLDHLARAGQTFRYTEDGRPEGLVTGKKVYVVLATGGIYSAAPGDAFDFQAPYLKHMLGFMGLTDVEIIRVEGSIFSPEAAENAVAAATAQARTVAQQAEAA</sequence>
<dbReference type="Pfam" id="PF02525">
    <property type="entry name" value="Flavodoxin_2"/>
    <property type="match status" value="1"/>
</dbReference>
<dbReference type="HAMAP" id="MF_01216">
    <property type="entry name" value="Azoreductase_type1"/>
    <property type="match status" value="1"/>
</dbReference>
<evidence type="ECO:0000256" key="5">
    <source>
        <dbReference type="ARBA" id="ARBA00048542"/>
    </source>
</evidence>
<evidence type="ECO:0000256" key="4">
    <source>
        <dbReference type="ARBA" id="ARBA00023027"/>
    </source>
</evidence>
<dbReference type="AlphaFoldDB" id="A0AAW5QV36"/>
<dbReference type="InterPro" id="IPR029039">
    <property type="entry name" value="Flavoprotein-like_sf"/>
</dbReference>
<dbReference type="InterPro" id="IPR003680">
    <property type="entry name" value="Flavodoxin_fold"/>
</dbReference>
<dbReference type="EC" id="1.6.5.-" evidence="6"/>
<feature type="binding site" evidence="6">
    <location>
        <position position="10"/>
    </location>
    <ligand>
        <name>FMN</name>
        <dbReference type="ChEBI" id="CHEBI:58210"/>
    </ligand>
</feature>
<accession>A0AAW5QV36</accession>
<reference evidence="8 9" key="1">
    <citation type="submission" date="2022-04" db="EMBL/GenBank/DDBJ databases">
        <authorList>
            <person name="Ye Y.-Q."/>
            <person name="Du Z.-J."/>
        </authorList>
    </citation>
    <scope>NUCLEOTIDE SEQUENCE [LARGE SCALE GENOMIC DNA]</scope>
    <source>
        <strain evidence="8 9">A6E488</strain>
    </source>
</reference>
<dbReference type="InterPro" id="IPR050104">
    <property type="entry name" value="FMN-dep_NADH:Q_OxRdtase_AzoR1"/>
</dbReference>
<dbReference type="EMBL" id="JALIDZ010000001">
    <property type="protein sequence ID" value="MCT8970769.1"/>
    <property type="molecule type" value="Genomic_DNA"/>
</dbReference>
<feature type="binding site" evidence="6">
    <location>
        <begin position="16"/>
        <end position="18"/>
    </location>
    <ligand>
        <name>FMN</name>
        <dbReference type="ChEBI" id="CHEBI:58210"/>
    </ligand>
</feature>